<feature type="domain" description="Ion transport" evidence="6">
    <location>
        <begin position="26"/>
        <end position="134"/>
    </location>
</feature>
<keyword evidence="3 5" id="KW-1133">Transmembrane helix</keyword>
<dbReference type="Pfam" id="PF00520">
    <property type="entry name" value="Ion_trans"/>
    <property type="match status" value="1"/>
</dbReference>
<feature type="transmembrane region" description="Helical" evidence="5">
    <location>
        <begin position="20"/>
        <end position="46"/>
    </location>
</feature>
<accession>A0ABN9VRP5</accession>
<evidence type="ECO:0000259" key="6">
    <source>
        <dbReference type="Pfam" id="PF00520"/>
    </source>
</evidence>
<keyword evidence="8" id="KW-1185">Reference proteome</keyword>
<sequence length="143" mass="15700">MPPSRWSSCSGRRRRARLDIGNFSGAFDLFLVLGSWMDLIVALYGLTHPLLKAASTVVRLLRVVRIFRLLRLLPELRMLVSALLATFRSASWAVLMIALLTYCGALICTDAFMGSANEEIMFLFGSVGSSMVTHAKLVSSGMA</sequence>
<name>A0ABN9VRP5_9DINO</name>
<evidence type="ECO:0000313" key="7">
    <source>
        <dbReference type="EMBL" id="CAK0876154.1"/>
    </source>
</evidence>
<evidence type="ECO:0000256" key="2">
    <source>
        <dbReference type="ARBA" id="ARBA00022692"/>
    </source>
</evidence>
<evidence type="ECO:0000313" key="8">
    <source>
        <dbReference type="Proteomes" id="UP001189429"/>
    </source>
</evidence>
<reference evidence="7" key="1">
    <citation type="submission" date="2023-10" db="EMBL/GenBank/DDBJ databases">
        <authorList>
            <person name="Chen Y."/>
            <person name="Shah S."/>
            <person name="Dougan E. K."/>
            <person name="Thang M."/>
            <person name="Chan C."/>
        </authorList>
    </citation>
    <scope>NUCLEOTIDE SEQUENCE [LARGE SCALE GENOMIC DNA]</scope>
</reference>
<organism evidence="7 8">
    <name type="scientific">Prorocentrum cordatum</name>
    <dbReference type="NCBI Taxonomy" id="2364126"/>
    <lineage>
        <taxon>Eukaryota</taxon>
        <taxon>Sar</taxon>
        <taxon>Alveolata</taxon>
        <taxon>Dinophyceae</taxon>
        <taxon>Prorocentrales</taxon>
        <taxon>Prorocentraceae</taxon>
        <taxon>Prorocentrum</taxon>
    </lineage>
</organism>
<protein>
    <recommendedName>
        <fullName evidence="6">Ion transport domain-containing protein</fullName>
    </recommendedName>
</protein>
<evidence type="ECO:0000256" key="4">
    <source>
        <dbReference type="ARBA" id="ARBA00023136"/>
    </source>
</evidence>
<evidence type="ECO:0000256" key="5">
    <source>
        <dbReference type="SAM" id="Phobius"/>
    </source>
</evidence>
<gene>
    <name evidence="7" type="ORF">PCOR1329_LOCUS60623</name>
</gene>
<dbReference type="EMBL" id="CAUYUJ010017600">
    <property type="protein sequence ID" value="CAK0876154.1"/>
    <property type="molecule type" value="Genomic_DNA"/>
</dbReference>
<dbReference type="InterPro" id="IPR005821">
    <property type="entry name" value="Ion_trans_dom"/>
</dbReference>
<comment type="subcellular location">
    <subcellularLocation>
        <location evidence="1">Membrane</location>
        <topology evidence="1">Multi-pass membrane protein</topology>
    </subcellularLocation>
</comment>
<dbReference type="InterPro" id="IPR027359">
    <property type="entry name" value="Volt_channel_dom_sf"/>
</dbReference>
<dbReference type="SUPFAM" id="SSF81324">
    <property type="entry name" value="Voltage-gated potassium channels"/>
    <property type="match status" value="1"/>
</dbReference>
<keyword evidence="4 5" id="KW-0472">Membrane</keyword>
<evidence type="ECO:0000256" key="3">
    <source>
        <dbReference type="ARBA" id="ARBA00022989"/>
    </source>
</evidence>
<evidence type="ECO:0000256" key="1">
    <source>
        <dbReference type="ARBA" id="ARBA00004141"/>
    </source>
</evidence>
<dbReference type="Proteomes" id="UP001189429">
    <property type="component" value="Unassembled WGS sequence"/>
</dbReference>
<keyword evidence="2 5" id="KW-0812">Transmembrane</keyword>
<proteinExistence type="predicted"/>
<dbReference type="Gene3D" id="1.20.120.350">
    <property type="entry name" value="Voltage-gated potassium channels. Chain C"/>
    <property type="match status" value="1"/>
</dbReference>
<feature type="transmembrane region" description="Helical" evidence="5">
    <location>
        <begin position="92"/>
        <end position="114"/>
    </location>
</feature>
<comment type="caution">
    <text evidence="7">The sequence shown here is derived from an EMBL/GenBank/DDBJ whole genome shotgun (WGS) entry which is preliminary data.</text>
</comment>